<reference evidence="1" key="1">
    <citation type="submission" date="2021-03" db="EMBL/GenBank/DDBJ databases">
        <authorList>
            <person name="Bekaert M."/>
        </authorList>
    </citation>
    <scope>NUCLEOTIDE SEQUENCE</scope>
</reference>
<accession>A0A8S3SBF1</accession>
<dbReference type="Proteomes" id="UP000683360">
    <property type="component" value="Unassembled WGS sequence"/>
</dbReference>
<dbReference type="EMBL" id="CAJPWZ010001620">
    <property type="protein sequence ID" value="CAG2219020.1"/>
    <property type="molecule type" value="Genomic_DNA"/>
</dbReference>
<comment type="caution">
    <text evidence="1">The sequence shown here is derived from an EMBL/GenBank/DDBJ whole genome shotgun (WGS) entry which is preliminary data.</text>
</comment>
<keyword evidence="2" id="KW-1185">Reference proteome</keyword>
<organism evidence="1 2">
    <name type="scientific">Mytilus edulis</name>
    <name type="common">Blue mussel</name>
    <dbReference type="NCBI Taxonomy" id="6550"/>
    <lineage>
        <taxon>Eukaryota</taxon>
        <taxon>Metazoa</taxon>
        <taxon>Spiralia</taxon>
        <taxon>Lophotrochozoa</taxon>
        <taxon>Mollusca</taxon>
        <taxon>Bivalvia</taxon>
        <taxon>Autobranchia</taxon>
        <taxon>Pteriomorphia</taxon>
        <taxon>Mytilida</taxon>
        <taxon>Mytiloidea</taxon>
        <taxon>Mytilidae</taxon>
        <taxon>Mytilinae</taxon>
        <taxon>Mytilus</taxon>
    </lineage>
</organism>
<evidence type="ECO:0000313" key="1">
    <source>
        <dbReference type="EMBL" id="CAG2219020.1"/>
    </source>
</evidence>
<dbReference type="AlphaFoldDB" id="A0A8S3SBF1"/>
<gene>
    <name evidence="1" type="ORF">MEDL_32598</name>
</gene>
<protein>
    <submittedName>
        <fullName evidence="1">Uncharacterized protein</fullName>
    </submittedName>
</protein>
<name>A0A8S3SBF1_MYTED</name>
<proteinExistence type="predicted"/>
<sequence>MDAVAEDKQKQDGEGIIKESSVQLRSDPKIKDPVIKLEVDVNNRKIEVVIWRSVQWKNEETFDPSLYLIFANPEEDKSLTLLEDVVEFARDTKLPCHITGHRVLYMGGTTAFIHRKTEKDIVKTRKLDFIVLWPNKYNDKFPKDVAEYKSHKWMPHRVKKSGQNDTYNVPWPDEITLPHRSNSTCMTSFTL</sequence>
<dbReference type="OrthoDB" id="6186080at2759"/>
<evidence type="ECO:0000313" key="2">
    <source>
        <dbReference type="Proteomes" id="UP000683360"/>
    </source>
</evidence>